<keyword evidence="3" id="KW-0472">Membrane</keyword>
<dbReference type="PANTHER" id="PTHR44196:SF1">
    <property type="entry name" value="DEHYDROGENASE_REDUCTASE SDR FAMILY MEMBER 7B"/>
    <property type="match status" value="1"/>
</dbReference>
<dbReference type="PRINTS" id="PR00081">
    <property type="entry name" value="GDHRDH"/>
</dbReference>
<evidence type="ECO:0000313" key="5">
    <source>
        <dbReference type="Proteomes" id="UP000598633"/>
    </source>
</evidence>
<dbReference type="Proteomes" id="UP000598633">
    <property type="component" value="Unassembled WGS sequence"/>
</dbReference>
<dbReference type="InterPro" id="IPR002347">
    <property type="entry name" value="SDR_fam"/>
</dbReference>
<reference evidence="4 5" key="1">
    <citation type="submission" date="2020-08" db="EMBL/GenBank/DDBJ databases">
        <title>Acidobacteriota in marine sediments use diverse sulfur dissimilation pathways.</title>
        <authorList>
            <person name="Wasmund K."/>
        </authorList>
    </citation>
    <scope>NUCLEOTIDE SEQUENCE [LARGE SCALE GENOMIC DNA]</scope>
    <source>
        <strain evidence="4">MAG AM3-A</strain>
    </source>
</reference>
<dbReference type="CDD" id="cd05233">
    <property type="entry name" value="SDR_c"/>
    <property type="match status" value="1"/>
</dbReference>
<dbReference type="Pfam" id="PF00106">
    <property type="entry name" value="adh_short"/>
    <property type="match status" value="1"/>
</dbReference>
<dbReference type="AlphaFoldDB" id="A0A8J6Y5T2"/>
<organism evidence="4 5">
    <name type="scientific">Candidatus Sulfomarinibacter kjeldsenii</name>
    <dbReference type="NCBI Taxonomy" id="2885994"/>
    <lineage>
        <taxon>Bacteria</taxon>
        <taxon>Pseudomonadati</taxon>
        <taxon>Acidobacteriota</taxon>
        <taxon>Thermoanaerobaculia</taxon>
        <taxon>Thermoanaerobaculales</taxon>
        <taxon>Candidatus Sulfomarinibacteraceae</taxon>
        <taxon>Candidatus Sulfomarinibacter</taxon>
    </lineage>
</organism>
<dbReference type="Gene3D" id="3.40.50.720">
    <property type="entry name" value="NAD(P)-binding Rossmann-like Domain"/>
    <property type="match status" value="1"/>
</dbReference>
<keyword evidence="2" id="KW-0560">Oxidoreductase</keyword>
<dbReference type="GO" id="GO:0016020">
    <property type="term" value="C:membrane"/>
    <property type="evidence" value="ECO:0007669"/>
    <property type="project" value="TreeGrafter"/>
</dbReference>
<evidence type="ECO:0000256" key="3">
    <source>
        <dbReference type="SAM" id="Phobius"/>
    </source>
</evidence>
<evidence type="ECO:0000256" key="1">
    <source>
        <dbReference type="ARBA" id="ARBA00006484"/>
    </source>
</evidence>
<dbReference type="PANTHER" id="PTHR44196">
    <property type="entry name" value="DEHYDROGENASE/REDUCTASE SDR FAMILY MEMBER 7B"/>
    <property type="match status" value="1"/>
</dbReference>
<proteinExistence type="inferred from homology"/>
<keyword evidence="3" id="KW-1133">Transmembrane helix</keyword>
<evidence type="ECO:0000256" key="2">
    <source>
        <dbReference type="ARBA" id="ARBA00023002"/>
    </source>
</evidence>
<sequence length="264" mass="28401">MSREDQPIAVVTGASSGIGAATATALARDGWRVVMVARRAERLSELVENIAAAGGEAMAEALDAADGPAVMTMAERVRAEWGEPSLVVNSAGAGEWRFLEETSVGEIVEMMGAPYLAAANISRAFIEGMMSQEKGLIIHVGSPASVMPWPGATAYTASRWALRGLHEALCQDLRGTGVRSSLVYFGEVSSEYFEANPGSHEHIPTLAAPIPLSTPERCAKVLLTVVRRPRRVVFYPFALRFMAWLAAITPGPTRWLIARTGRRH</sequence>
<dbReference type="SUPFAM" id="SSF51735">
    <property type="entry name" value="NAD(P)-binding Rossmann-fold domains"/>
    <property type="match status" value="1"/>
</dbReference>
<dbReference type="EMBL" id="JACXWA010000112">
    <property type="protein sequence ID" value="MBD3871065.1"/>
    <property type="molecule type" value="Genomic_DNA"/>
</dbReference>
<accession>A0A8J6Y5T2</accession>
<comment type="caution">
    <text evidence="4">The sequence shown here is derived from an EMBL/GenBank/DDBJ whole genome shotgun (WGS) entry which is preliminary data.</text>
</comment>
<protein>
    <submittedName>
        <fullName evidence="4">SDR family oxidoreductase</fullName>
    </submittedName>
</protein>
<feature type="transmembrane region" description="Helical" evidence="3">
    <location>
        <begin position="233"/>
        <end position="257"/>
    </location>
</feature>
<dbReference type="InterPro" id="IPR036291">
    <property type="entry name" value="NAD(P)-bd_dom_sf"/>
</dbReference>
<gene>
    <name evidence="4" type="ORF">IFJ97_06890</name>
</gene>
<evidence type="ECO:0000313" key="4">
    <source>
        <dbReference type="EMBL" id="MBD3871065.1"/>
    </source>
</evidence>
<keyword evidence="3" id="KW-0812">Transmembrane</keyword>
<comment type="similarity">
    <text evidence="1">Belongs to the short-chain dehydrogenases/reductases (SDR) family.</text>
</comment>
<name>A0A8J6Y5T2_9BACT</name>
<dbReference type="GO" id="GO:0016491">
    <property type="term" value="F:oxidoreductase activity"/>
    <property type="evidence" value="ECO:0007669"/>
    <property type="project" value="UniProtKB-KW"/>
</dbReference>